<evidence type="ECO:0000313" key="1">
    <source>
        <dbReference type="EMBL" id="KAF6462366.1"/>
    </source>
</evidence>
<comment type="caution">
    <text evidence="1">The sequence shown here is derived from an EMBL/GenBank/DDBJ whole genome shotgun (WGS) entry which is preliminary data.</text>
</comment>
<protein>
    <submittedName>
        <fullName evidence="1">Uncharacterized protein</fullName>
    </submittedName>
</protein>
<gene>
    <name evidence="1" type="ORF">HJG59_011387</name>
</gene>
<sequence length="126" mass="14185">MKNFKASYNFNLLVEMYSCGLPRWGNRHHARSVAWSSRVTLKDSKAGRTYTGLSRHFRVPDLDRVTASPMSSELTDLSCWCSKRVPGAVISRDQIRSTVYSLFLLSEYALTIHGLCTLPPCSLLGK</sequence>
<evidence type="ECO:0000313" key="2">
    <source>
        <dbReference type="Proteomes" id="UP000550707"/>
    </source>
</evidence>
<dbReference type="AlphaFoldDB" id="A0A7J8GQW8"/>
<dbReference type="EMBL" id="JACASF010000008">
    <property type="protein sequence ID" value="KAF6462366.1"/>
    <property type="molecule type" value="Genomic_DNA"/>
</dbReference>
<keyword evidence="2" id="KW-1185">Reference proteome</keyword>
<proteinExistence type="predicted"/>
<reference evidence="1 2" key="1">
    <citation type="journal article" date="2020" name="Nature">
        <title>Six reference-quality genomes reveal evolution of bat adaptations.</title>
        <authorList>
            <person name="Jebb D."/>
            <person name="Huang Z."/>
            <person name="Pippel M."/>
            <person name="Hughes G.M."/>
            <person name="Lavrichenko K."/>
            <person name="Devanna P."/>
            <person name="Winkler S."/>
            <person name="Jermiin L.S."/>
            <person name="Skirmuntt E.C."/>
            <person name="Katzourakis A."/>
            <person name="Burkitt-Gray L."/>
            <person name="Ray D.A."/>
            <person name="Sullivan K.A.M."/>
            <person name="Roscito J.G."/>
            <person name="Kirilenko B.M."/>
            <person name="Davalos L.M."/>
            <person name="Corthals A.P."/>
            <person name="Power M.L."/>
            <person name="Jones G."/>
            <person name="Ransome R.D."/>
            <person name="Dechmann D.K.N."/>
            <person name="Locatelli A.G."/>
            <person name="Puechmaille S.J."/>
            <person name="Fedrigo O."/>
            <person name="Jarvis E.D."/>
            <person name="Hiller M."/>
            <person name="Vernes S.C."/>
            <person name="Myers E.W."/>
            <person name="Teeling E.C."/>
        </authorList>
    </citation>
    <scope>NUCLEOTIDE SEQUENCE [LARGE SCALE GENOMIC DNA]</scope>
    <source>
        <strain evidence="1">MMolMol1</strain>
        <tissue evidence="1">Muscle</tissue>
    </source>
</reference>
<accession>A0A7J8GQW8</accession>
<dbReference type="InParanoid" id="A0A7J8GQW8"/>
<name>A0A7J8GQW8_MOLMO</name>
<dbReference type="Proteomes" id="UP000550707">
    <property type="component" value="Unassembled WGS sequence"/>
</dbReference>
<organism evidence="1 2">
    <name type="scientific">Molossus molossus</name>
    <name type="common">Pallas' mastiff bat</name>
    <name type="synonym">Vespertilio molossus</name>
    <dbReference type="NCBI Taxonomy" id="27622"/>
    <lineage>
        <taxon>Eukaryota</taxon>
        <taxon>Metazoa</taxon>
        <taxon>Chordata</taxon>
        <taxon>Craniata</taxon>
        <taxon>Vertebrata</taxon>
        <taxon>Euteleostomi</taxon>
        <taxon>Mammalia</taxon>
        <taxon>Eutheria</taxon>
        <taxon>Laurasiatheria</taxon>
        <taxon>Chiroptera</taxon>
        <taxon>Yangochiroptera</taxon>
        <taxon>Molossidae</taxon>
        <taxon>Molossus</taxon>
    </lineage>
</organism>